<dbReference type="AlphaFoldDB" id="A0A432WHW0"/>
<dbReference type="Proteomes" id="UP000287823">
    <property type="component" value="Unassembled WGS sequence"/>
</dbReference>
<name>A0A432WHW0_9GAMM</name>
<sequence length="148" mass="16911">MKIFIEKKSYNSFISLRDLSGFQVASIILLIDHSTSKAADYIYLDKLHFLFDLLICDRTFNGFPKLTIPPWSIDKELKNKLIVLSRNEIVEQSNDSGKVRYSLTDKGRSKVESIRNIEELASIDSKARELALASSTKMFKNSKVIFPC</sequence>
<organism evidence="1 2">
    <name type="scientific">Aliidiomarina soli</name>
    <dbReference type="NCBI Taxonomy" id="1928574"/>
    <lineage>
        <taxon>Bacteria</taxon>
        <taxon>Pseudomonadati</taxon>
        <taxon>Pseudomonadota</taxon>
        <taxon>Gammaproteobacteria</taxon>
        <taxon>Alteromonadales</taxon>
        <taxon>Idiomarinaceae</taxon>
        <taxon>Aliidiomarina</taxon>
    </lineage>
</organism>
<reference evidence="1 2" key="1">
    <citation type="journal article" date="2011" name="Front. Microbiol.">
        <title>Genomic signatures of strain selection and enhancement in Bacillus atrophaeus var. globigii, a historical biowarfare simulant.</title>
        <authorList>
            <person name="Gibbons H.S."/>
            <person name="Broomall S.M."/>
            <person name="McNew L.A."/>
            <person name="Daligault H."/>
            <person name="Chapman C."/>
            <person name="Bruce D."/>
            <person name="Karavis M."/>
            <person name="Krepps M."/>
            <person name="McGregor P.A."/>
            <person name="Hong C."/>
            <person name="Park K.H."/>
            <person name="Akmal A."/>
            <person name="Feldman A."/>
            <person name="Lin J.S."/>
            <person name="Chang W.E."/>
            <person name="Higgs B.W."/>
            <person name="Demirev P."/>
            <person name="Lindquist J."/>
            <person name="Liem A."/>
            <person name="Fochler E."/>
            <person name="Read T.D."/>
            <person name="Tapia R."/>
            <person name="Johnson S."/>
            <person name="Bishop-Lilly K.A."/>
            <person name="Detter C."/>
            <person name="Han C."/>
            <person name="Sozhamannan S."/>
            <person name="Rosenzweig C.N."/>
            <person name="Skowronski E.W."/>
        </authorList>
    </citation>
    <scope>NUCLEOTIDE SEQUENCE [LARGE SCALE GENOMIC DNA]</scope>
    <source>
        <strain evidence="1 2">Y4G10-17</strain>
    </source>
</reference>
<dbReference type="EMBL" id="PIPO01000003">
    <property type="protein sequence ID" value="RUO33321.1"/>
    <property type="molecule type" value="Genomic_DNA"/>
</dbReference>
<evidence type="ECO:0008006" key="3">
    <source>
        <dbReference type="Google" id="ProtNLM"/>
    </source>
</evidence>
<evidence type="ECO:0000313" key="2">
    <source>
        <dbReference type="Proteomes" id="UP000287823"/>
    </source>
</evidence>
<evidence type="ECO:0000313" key="1">
    <source>
        <dbReference type="EMBL" id="RUO33321.1"/>
    </source>
</evidence>
<accession>A0A432WHW0</accession>
<gene>
    <name evidence="1" type="ORF">CWE14_08895</name>
</gene>
<keyword evidence="2" id="KW-1185">Reference proteome</keyword>
<proteinExistence type="predicted"/>
<protein>
    <recommendedName>
        <fullName evidence="3">HTH hxlR-type domain-containing protein</fullName>
    </recommendedName>
</protein>
<comment type="caution">
    <text evidence="1">The sequence shown here is derived from an EMBL/GenBank/DDBJ whole genome shotgun (WGS) entry which is preliminary data.</text>
</comment>